<dbReference type="GeneID" id="97547852"/>
<organism evidence="1 2">
    <name type="scientific">Methanospirillum lacunae</name>
    <dbReference type="NCBI Taxonomy" id="668570"/>
    <lineage>
        <taxon>Archaea</taxon>
        <taxon>Methanobacteriati</taxon>
        <taxon>Methanobacteriota</taxon>
        <taxon>Stenosarchaea group</taxon>
        <taxon>Methanomicrobia</taxon>
        <taxon>Methanomicrobiales</taxon>
        <taxon>Methanospirillaceae</taxon>
        <taxon>Methanospirillum</taxon>
    </lineage>
</organism>
<protein>
    <submittedName>
        <fullName evidence="1">Uncharacterized protein</fullName>
    </submittedName>
</protein>
<dbReference type="RefSeq" id="WP_109968755.1">
    <property type="nucleotide sequence ID" value="NZ_CP176093.1"/>
</dbReference>
<evidence type="ECO:0000313" key="1">
    <source>
        <dbReference type="EMBL" id="PWR72266.1"/>
    </source>
</evidence>
<proteinExistence type="predicted"/>
<name>A0A2V2N3H6_9EURY</name>
<reference evidence="1 2" key="1">
    <citation type="submission" date="2018-05" db="EMBL/GenBank/DDBJ databases">
        <title>Draft genome of Methanospirillum lacunae Ki8-1.</title>
        <authorList>
            <person name="Dueholm M.S."/>
            <person name="Nielsen P.H."/>
            <person name="Bakmann L.F."/>
            <person name="Otzen D.E."/>
        </authorList>
    </citation>
    <scope>NUCLEOTIDE SEQUENCE [LARGE SCALE GENOMIC DNA]</scope>
    <source>
        <strain evidence="1 2">Ki8-1</strain>
    </source>
</reference>
<evidence type="ECO:0000313" key="2">
    <source>
        <dbReference type="Proteomes" id="UP000245657"/>
    </source>
</evidence>
<gene>
    <name evidence="1" type="ORF">DK846_09825</name>
</gene>
<accession>A0A2V2N3H6</accession>
<sequence length="71" mass="8192">MSDHYLFFTTPIKSGERSFYSLVRVSIHFLMESWWLSSEPVALIIEENGEWNFSPLEDGISDDVLLNAQPV</sequence>
<keyword evidence="2" id="KW-1185">Reference proteome</keyword>
<dbReference type="EMBL" id="QGMY01000007">
    <property type="protein sequence ID" value="PWR72266.1"/>
    <property type="molecule type" value="Genomic_DNA"/>
</dbReference>
<dbReference type="AlphaFoldDB" id="A0A2V2N3H6"/>
<dbReference type="Proteomes" id="UP000245657">
    <property type="component" value="Unassembled WGS sequence"/>
</dbReference>
<comment type="caution">
    <text evidence="1">The sequence shown here is derived from an EMBL/GenBank/DDBJ whole genome shotgun (WGS) entry which is preliminary data.</text>
</comment>